<comment type="pathway">
    <text evidence="1">Glycan metabolism; pectin degradation; 2-dehydro-3-deoxy-D-gluconate from pectin: step 1/5.</text>
</comment>
<dbReference type="Pfam" id="PF01095">
    <property type="entry name" value="Pectinesterase"/>
    <property type="match status" value="1"/>
</dbReference>
<dbReference type="EMBL" id="JAMYWD010000003">
    <property type="protein sequence ID" value="KAJ4976838.1"/>
    <property type="molecule type" value="Genomic_DNA"/>
</dbReference>
<dbReference type="PANTHER" id="PTHR31321:SF134">
    <property type="entry name" value="PECTINESTERASE"/>
    <property type="match status" value="1"/>
</dbReference>
<evidence type="ECO:0000259" key="6">
    <source>
        <dbReference type="Pfam" id="PF01095"/>
    </source>
</evidence>
<reference evidence="7" key="1">
    <citation type="journal article" date="2023" name="Plant J.">
        <title>The genome of the king protea, Protea cynaroides.</title>
        <authorList>
            <person name="Chang J."/>
            <person name="Duong T.A."/>
            <person name="Schoeman C."/>
            <person name="Ma X."/>
            <person name="Roodt D."/>
            <person name="Barker N."/>
            <person name="Li Z."/>
            <person name="Van de Peer Y."/>
            <person name="Mizrachi E."/>
        </authorList>
    </citation>
    <scope>NUCLEOTIDE SEQUENCE</scope>
    <source>
        <tissue evidence="7">Young leaves</tissue>
    </source>
</reference>
<comment type="caution">
    <text evidence="7">The sequence shown here is derived from an EMBL/GenBank/DDBJ whole genome shotgun (WGS) entry which is preliminary data.</text>
</comment>
<dbReference type="InterPro" id="IPR012334">
    <property type="entry name" value="Pectin_lyas_fold"/>
</dbReference>
<dbReference type="GO" id="GO:0042545">
    <property type="term" value="P:cell wall modification"/>
    <property type="evidence" value="ECO:0007669"/>
    <property type="project" value="InterPro"/>
</dbReference>
<comment type="similarity">
    <text evidence="2">Belongs to the pectinesterase family.</text>
</comment>
<dbReference type="InterPro" id="IPR000070">
    <property type="entry name" value="Pectinesterase_cat"/>
</dbReference>
<keyword evidence="8" id="KW-1185">Reference proteome</keyword>
<dbReference type="GO" id="GO:0030599">
    <property type="term" value="F:pectinesterase activity"/>
    <property type="evidence" value="ECO:0007669"/>
    <property type="project" value="UniProtKB-EC"/>
</dbReference>
<dbReference type="AlphaFoldDB" id="A0A9Q0KU22"/>
<sequence length="329" mass="35833">MNVVAITSTNVTYKRCVVNVTAQGLKPSNDVAGYITAQRRYSPDDPSGFVFKTAAVVGNGLSYLGRAYGPYSRVIFVRSFLSQVVVPLGWDAWNYIGHDANKKEDLQNAKVQNLDSHRIESECSNDAVVGHEKVVEAQAFQDGSVMDGKTALKARVVVGVPSTVNDLSCVSVEDSSEMGWSFESNSFSVPTRVRKKVGSGSTRPETSYSLPLENYFDSLASMLDVVNEVSVKNASSFILSPSPSLTPNPLVLYQLVISASSDNQPGLIYEAPFPSPKIAHYVFLGSPSYPFPNPISFFVIHPFDPSIDVACLANEECDEDDHFDGYRSS</sequence>
<keyword evidence="4" id="KW-0378">Hydrolase</keyword>
<evidence type="ECO:0000313" key="7">
    <source>
        <dbReference type="EMBL" id="KAJ4976838.1"/>
    </source>
</evidence>
<dbReference type="Proteomes" id="UP001141806">
    <property type="component" value="Unassembled WGS sequence"/>
</dbReference>
<dbReference type="SUPFAM" id="SSF51126">
    <property type="entry name" value="Pectin lyase-like"/>
    <property type="match status" value="1"/>
</dbReference>
<dbReference type="GO" id="GO:0045490">
    <property type="term" value="P:pectin catabolic process"/>
    <property type="evidence" value="ECO:0007669"/>
    <property type="project" value="TreeGrafter"/>
</dbReference>
<dbReference type="Gene3D" id="2.160.20.10">
    <property type="entry name" value="Single-stranded right-handed beta-helix, Pectin lyase-like"/>
    <property type="match status" value="1"/>
</dbReference>
<gene>
    <name evidence="7" type="ORF">NE237_001944</name>
</gene>
<name>A0A9Q0KU22_9MAGN</name>
<dbReference type="EC" id="3.1.1.11" evidence="3"/>
<keyword evidence="5" id="KW-0063">Aspartyl esterase</keyword>
<feature type="domain" description="Pectinesterase catalytic" evidence="6">
    <location>
        <begin position="25"/>
        <end position="94"/>
    </location>
</feature>
<dbReference type="OrthoDB" id="2019149at2759"/>
<proteinExistence type="inferred from homology"/>
<dbReference type="PANTHER" id="PTHR31321">
    <property type="entry name" value="ACYL-COA THIOESTER HYDROLASE YBHC-RELATED"/>
    <property type="match status" value="1"/>
</dbReference>
<protein>
    <recommendedName>
        <fullName evidence="3">pectinesterase</fullName>
        <ecNumber evidence="3">3.1.1.11</ecNumber>
    </recommendedName>
</protein>
<organism evidence="7 8">
    <name type="scientific">Protea cynaroides</name>
    <dbReference type="NCBI Taxonomy" id="273540"/>
    <lineage>
        <taxon>Eukaryota</taxon>
        <taxon>Viridiplantae</taxon>
        <taxon>Streptophyta</taxon>
        <taxon>Embryophyta</taxon>
        <taxon>Tracheophyta</taxon>
        <taxon>Spermatophyta</taxon>
        <taxon>Magnoliopsida</taxon>
        <taxon>Proteales</taxon>
        <taxon>Proteaceae</taxon>
        <taxon>Protea</taxon>
    </lineage>
</organism>
<accession>A0A9Q0KU22</accession>
<evidence type="ECO:0000256" key="4">
    <source>
        <dbReference type="ARBA" id="ARBA00022801"/>
    </source>
</evidence>
<evidence type="ECO:0000256" key="1">
    <source>
        <dbReference type="ARBA" id="ARBA00005184"/>
    </source>
</evidence>
<evidence type="ECO:0000256" key="3">
    <source>
        <dbReference type="ARBA" id="ARBA00013229"/>
    </source>
</evidence>
<evidence type="ECO:0000256" key="2">
    <source>
        <dbReference type="ARBA" id="ARBA00008891"/>
    </source>
</evidence>
<evidence type="ECO:0000256" key="5">
    <source>
        <dbReference type="ARBA" id="ARBA00023085"/>
    </source>
</evidence>
<evidence type="ECO:0000313" key="8">
    <source>
        <dbReference type="Proteomes" id="UP001141806"/>
    </source>
</evidence>
<dbReference type="InterPro" id="IPR011050">
    <property type="entry name" value="Pectin_lyase_fold/virulence"/>
</dbReference>